<reference evidence="1 3" key="1">
    <citation type="submission" date="2020-08" db="EMBL/GenBank/DDBJ databases">
        <title>Paraeoetvoesia sp. YC-7-48 draft genome sequence.</title>
        <authorList>
            <person name="Yao L."/>
        </authorList>
    </citation>
    <scope>NUCLEOTIDE SEQUENCE [LARGE SCALE GENOMIC DNA]</scope>
    <source>
        <strain evidence="1">7-48</strain>
        <strain evidence="3">YC-7-48</strain>
    </source>
</reference>
<proteinExistence type="predicted"/>
<organism evidence="1 3">
    <name type="scientific">Pusillimonas minor</name>
    <dbReference type="NCBI Taxonomy" id="2697024"/>
    <lineage>
        <taxon>Bacteria</taxon>
        <taxon>Pseudomonadati</taxon>
        <taxon>Pseudomonadota</taxon>
        <taxon>Betaproteobacteria</taxon>
        <taxon>Burkholderiales</taxon>
        <taxon>Alcaligenaceae</taxon>
        <taxon>Pusillimonas</taxon>
    </lineage>
</organism>
<dbReference type="AlphaFoldDB" id="A0A842HP22"/>
<dbReference type="Proteomes" id="UP000545386">
    <property type="component" value="Unassembled WGS sequence"/>
</dbReference>
<dbReference type="PANTHER" id="PTHR30024">
    <property type="entry name" value="ALIPHATIC SULFONATES-BINDING PROTEIN-RELATED"/>
    <property type="match status" value="1"/>
</dbReference>
<dbReference type="EMBL" id="JACJUU010000002">
    <property type="protein sequence ID" value="MBC2769011.1"/>
    <property type="molecule type" value="Genomic_DNA"/>
</dbReference>
<evidence type="ECO:0000313" key="3">
    <source>
        <dbReference type="Proteomes" id="UP000545386"/>
    </source>
</evidence>
<evidence type="ECO:0000313" key="1">
    <source>
        <dbReference type="EMBL" id="MBC2769011.1"/>
    </source>
</evidence>
<dbReference type="RefSeq" id="WP_185778818.1">
    <property type="nucleotide sequence ID" value="NZ_JACJUU010000002.1"/>
</dbReference>
<name>A0A842HP22_9BURK</name>
<accession>A0A842HP22</accession>
<protein>
    <submittedName>
        <fullName evidence="1">ABC transporter substrate-binding protein</fullName>
    </submittedName>
</protein>
<sequence>MARLQLSIAMGDYDRTRALLDGNVLVDGVDPVYMTLSPEEIFFRAFRNTEFDIAEMSFSSYLVKASQGQNAYVAIPVFLSRAFRHTSIYVRTDRIKRPEDLRGRRIGLPEYQLTANVWARAILEDDYGVTPSSVTWVRGGIAEPGRPEKIKLQLPNDIKLENAPEGETISEMISRGDIDGFIGPRPPAGSAATNPNVGWLFPDPTATAKDYFKRTGIYPIMHVVGIRKTLLEQHPWLANAVYKAFEQAKRFALEKLADTSATKVTLPFVEEQLKAAKALMGEDYWSYGVDRNRKTLEAFVHHHHKQGLSARLMSVDEIFHPATYETVKI</sequence>
<keyword evidence="3" id="KW-1185">Reference proteome</keyword>
<dbReference type="EMBL" id="JACJUU010000002">
    <property type="protein sequence ID" value="MBC2769018.1"/>
    <property type="molecule type" value="Genomic_DNA"/>
</dbReference>
<comment type="caution">
    <text evidence="1">The sequence shown here is derived from an EMBL/GenBank/DDBJ whole genome shotgun (WGS) entry which is preliminary data.</text>
</comment>
<evidence type="ECO:0000313" key="2">
    <source>
        <dbReference type="EMBL" id="MBC2769018.1"/>
    </source>
</evidence>
<dbReference type="Gene3D" id="3.40.190.10">
    <property type="entry name" value="Periplasmic binding protein-like II"/>
    <property type="match status" value="3"/>
</dbReference>
<dbReference type="SUPFAM" id="SSF53850">
    <property type="entry name" value="Periplasmic binding protein-like II"/>
    <property type="match status" value="1"/>
</dbReference>
<gene>
    <name evidence="1" type="ORF">GTU67_03665</name>
    <name evidence="2" type="ORF">GTU67_03700</name>
</gene>